<protein>
    <submittedName>
        <fullName evidence="1">Uncharacterized protein</fullName>
    </submittedName>
</protein>
<sequence length="48" mass="5881">MHWLHSINERLRKLPPELLSSYRIGDYKILYYGTKPYPMKQQDNEHGY</sequence>
<dbReference type="EMBL" id="UZAL01040342">
    <property type="protein sequence ID" value="VDP76886.1"/>
    <property type="molecule type" value="Genomic_DNA"/>
</dbReference>
<proteinExistence type="predicted"/>
<name>A0A3P8KDU9_9TREM</name>
<keyword evidence="2" id="KW-1185">Reference proteome</keyword>
<evidence type="ECO:0000313" key="2">
    <source>
        <dbReference type="Proteomes" id="UP000269396"/>
    </source>
</evidence>
<gene>
    <name evidence="1" type="ORF">SMTD_LOCUS18368</name>
</gene>
<organism evidence="1 2">
    <name type="scientific">Schistosoma mattheei</name>
    <dbReference type="NCBI Taxonomy" id="31246"/>
    <lineage>
        <taxon>Eukaryota</taxon>
        <taxon>Metazoa</taxon>
        <taxon>Spiralia</taxon>
        <taxon>Lophotrochozoa</taxon>
        <taxon>Platyhelminthes</taxon>
        <taxon>Trematoda</taxon>
        <taxon>Digenea</taxon>
        <taxon>Strigeidida</taxon>
        <taxon>Schistosomatoidea</taxon>
        <taxon>Schistosomatidae</taxon>
        <taxon>Schistosoma</taxon>
    </lineage>
</organism>
<reference evidence="1 2" key="1">
    <citation type="submission" date="2018-11" db="EMBL/GenBank/DDBJ databases">
        <authorList>
            <consortium name="Pathogen Informatics"/>
        </authorList>
    </citation>
    <scope>NUCLEOTIDE SEQUENCE [LARGE SCALE GENOMIC DNA]</scope>
    <source>
        <strain>Denwood</strain>
        <strain evidence="2">Zambia</strain>
    </source>
</reference>
<dbReference type="Proteomes" id="UP000269396">
    <property type="component" value="Unassembled WGS sequence"/>
</dbReference>
<dbReference type="AlphaFoldDB" id="A0A3P8KDU9"/>
<evidence type="ECO:0000313" key="1">
    <source>
        <dbReference type="EMBL" id="VDP76886.1"/>
    </source>
</evidence>
<accession>A0A3P8KDU9</accession>